<feature type="transmembrane region" description="Helical" evidence="1">
    <location>
        <begin position="7"/>
        <end position="28"/>
    </location>
</feature>
<evidence type="ECO:0000256" key="1">
    <source>
        <dbReference type="SAM" id="Phobius"/>
    </source>
</evidence>
<dbReference type="EMBL" id="CP159485">
    <property type="protein sequence ID" value="XCI28126.1"/>
    <property type="molecule type" value="Genomic_DNA"/>
</dbReference>
<organism evidence="2">
    <name type="scientific">Proteinivorax hydrogeniformans</name>
    <dbReference type="NCBI Taxonomy" id="1826727"/>
    <lineage>
        <taxon>Bacteria</taxon>
        <taxon>Bacillati</taxon>
        <taxon>Bacillota</taxon>
        <taxon>Clostridia</taxon>
        <taxon>Eubacteriales</taxon>
        <taxon>Proteinivoracaceae</taxon>
        <taxon>Proteinivorax</taxon>
    </lineage>
</organism>
<reference evidence="2" key="1">
    <citation type="journal article" date="2018" name="Antonie Van Leeuwenhoek">
        <title>Proteinivorax hydrogeniformans sp. nov., an anaerobic, haloalkaliphilic bacterium fermenting proteinaceous compounds with high hydrogen production.</title>
        <authorList>
            <person name="Boltyanskaya Y."/>
            <person name="Detkova E."/>
            <person name="Pimenov N."/>
            <person name="Kevbrin V."/>
        </authorList>
    </citation>
    <scope>NUCLEOTIDE SEQUENCE</scope>
    <source>
        <strain evidence="2">Z-710</strain>
    </source>
</reference>
<feature type="transmembrane region" description="Helical" evidence="1">
    <location>
        <begin position="195"/>
        <end position="213"/>
    </location>
</feature>
<name>A0AAU8HRQ1_9FIRM</name>
<feature type="transmembrane region" description="Helical" evidence="1">
    <location>
        <begin position="219"/>
        <end position="244"/>
    </location>
</feature>
<dbReference type="AlphaFoldDB" id="A0AAU8HRQ1"/>
<sequence>MFKYHIVQAFFTATVTCALVTTFFMQIFNNHQDIILGYTDNFVQNQQFSKVKYGDYQVFYIEKGNGPTIFDKSNLALNHTQHQDKTKIYTSFENYLDKDFNIGETISIDGVQGVLSGLYFPHHPVGKNFYAIFSTPPKTASITSIDSYSPPRLPPNLAGFNLITFMLMCGLVIFIFGLIAIFFGREENFIEEYFYIFKYILLFSSAFLIFFGIAYELSFLSICYGILLAGLSNFFALVLLSLLWNIKRA</sequence>
<dbReference type="RefSeq" id="WP_353892703.1">
    <property type="nucleotide sequence ID" value="NZ_CP159485.1"/>
</dbReference>
<keyword evidence="1" id="KW-1133">Transmembrane helix</keyword>
<reference evidence="2" key="2">
    <citation type="submission" date="2024-06" db="EMBL/GenBank/DDBJ databases">
        <authorList>
            <person name="Petrova K.O."/>
            <person name="Toshchakov S.V."/>
            <person name="Boltjanskaja Y.V."/>
            <person name="Kevbrin V.V."/>
        </authorList>
    </citation>
    <scope>NUCLEOTIDE SEQUENCE</scope>
    <source>
        <strain evidence="2">Z-710</strain>
    </source>
</reference>
<evidence type="ECO:0000313" key="2">
    <source>
        <dbReference type="EMBL" id="XCI28126.1"/>
    </source>
</evidence>
<keyword evidence="1" id="KW-0812">Transmembrane</keyword>
<accession>A0AAU8HRQ1</accession>
<feature type="transmembrane region" description="Helical" evidence="1">
    <location>
        <begin position="158"/>
        <end position="183"/>
    </location>
</feature>
<gene>
    <name evidence="2" type="ORF">PRVXH_002072</name>
</gene>
<protein>
    <submittedName>
        <fullName evidence="2">Uncharacterized protein</fullName>
    </submittedName>
</protein>
<keyword evidence="1" id="KW-0472">Membrane</keyword>
<proteinExistence type="predicted"/>